<keyword evidence="2" id="KW-0479">Metal-binding</keyword>
<evidence type="ECO:0000313" key="5">
    <source>
        <dbReference type="EMBL" id="GAA3766266.1"/>
    </source>
</evidence>
<dbReference type="PROSITE" id="PS51257">
    <property type="entry name" value="PROKAR_LIPOPROTEIN"/>
    <property type="match status" value="1"/>
</dbReference>
<evidence type="ECO:0000256" key="1">
    <source>
        <dbReference type="ARBA" id="ARBA00009175"/>
    </source>
</evidence>
<dbReference type="SUPFAM" id="SSF53850">
    <property type="entry name" value="Periplasmic binding protein-like II"/>
    <property type="match status" value="1"/>
</dbReference>
<dbReference type="InterPro" id="IPR005950">
    <property type="entry name" value="ModA"/>
</dbReference>
<dbReference type="Gene3D" id="3.40.190.10">
    <property type="entry name" value="Periplasmic binding protein-like II"/>
    <property type="match status" value="2"/>
</dbReference>
<dbReference type="PANTHER" id="PTHR30632:SF0">
    <property type="entry name" value="SULFATE-BINDING PROTEIN"/>
    <property type="match status" value="1"/>
</dbReference>
<dbReference type="Proteomes" id="UP001500540">
    <property type="component" value="Unassembled WGS sequence"/>
</dbReference>
<dbReference type="PIRSF" id="PIRSF004846">
    <property type="entry name" value="ModA"/>
    <property type="match status" value="1"/>
</dbReference>
<dbReference type="PANTHER" id="PTHR30632">
    <property type="entry name" value="MOLYBDATE-BINDING PERIPLASMIC PROTEIN"/>
    <property type="match status" value="1"/>
</dbReference>
<dbReference type="RefSeq" id="WP_344782818.1">
    <property type="nucleotide sequence ID" value="NZ_BAABAF010000006.1"/>
</dbReference>
<protein>
    <submittedName>
        <fullName evidence="5">Molybdate ABC transporter substrate-binding protein</fullName>
    </submittedName>
</protein>
<proteinExistence type="inferred from homology"/>
<dbReference type="InterPro" id="IPR050682">
    <property type="entry name" value="ModA/WtpA"/>
</dbReference>
<keyword evidence="3 4" id="KW-0732">Signal</keyword>
<comment type="similarity">
    <text evidence="1">Belongs to the bacterial solute-binding protein ModA family.</text>
</comment>
<dbReference type="Pfam" id="PF13531">
    <property type="entry name" value="SBP_bac_11"/>
    <property type="match status" value="1"/>
</dbReference>
<evidence type="ECO:0000256" key="3">
    <source>
        <dbReference type="ARBA" id="ARBA00022729"/>
    </source>
</evidence>
<reference evidence="6" key="1">
    <citation type="journal article" date="2019" name="Int. J. Syst. Evol. Microbiol.">
        <title>The Global Catalogue of Microorganisms (GCM) 10K type strain sequencing project: providing services to taxonomists for standard genome sequencing and annotation.</title>
        <authorList>
            <consortium name="The Broad Institute Genomics Platform"/>
            <consortium name="The Broad Institute Genome Sequencing Center for Infectious Disease"/>
            <person name="Wu L."/>
            <person name="Ma J."/>
        </authorList>
    </citation>
    <scope>NUCLEOTIDE SEQUENCE [LARGE SCALE GENOMIC DNA]</scope>
    <source>
        <strain evidence="6">JCM 16950</strain>
    </source>
</reference>
<feature type="signal peptide" evidence="4">
    <location>
        <begin position="1"/>
        <end position="28"/>
    </location>
</feature>
<evidence type="ECO:0000256" key="4">
    <source>
        <dbReference type="SAM" id="SignalP"/>
    </source>
</evidence>
<keyword evidence="6" id="KW-1185">Reference proteome</keyword>
<evidence type="ECO:0000313" key="6">
    <source>
        <dbReference type="Proteomes" id="UP001500540"/>
    </source>
</evidence>
<organism evidence="5 6">
    <name type="scientific">Microbacterium kribbense</name>
    <dbReference type="NCBI Taxonomy" id="433645"/>
    <lineage>
        <taxon>Bacteria</taxon>
        <taxon>Bacillati</taxon>
        <taxon>Actinomycetota</taxon>
        <taxon>Actinomycetes</taxon>
        <taxon>Micrococcales</taxon>
        <taxon>Microbacteriaceae</taxon>
        <taxon>Microbacterium</taxon>
    </lineage>
</organism>
<name>A0ABP7GHV5_9MICO</name>
<accession>A0ABP7GHV5</accession>
<dbReference type="NCBIfam" id="TIGR01256">
    <property type="entry name" value="modA"/>
    <property type="match status" value="1"/>
</dbReference>
<comment type="caution">
    <text evidence="5">The sequence shown here is derived from an EMBL/GenBank/DDBJ whole genome shotgun (WGS) entry which is preliminary data.</text>
</comment>
<dbReference type="EMBL" id="BAABAF010000006">
    <property type="protein sequence ID" value="GAA3766266.1"/>
    <property type="molecule type" value="Genomic_DNA"/>
</dbReference>
<sequence>MRRLLAVAAAAASIALLLAGCASTTASAEPGAGKTVADAPGSTALSGDLSVSAAASLKDAFDEAVTQFTAAHPDVHITVSYDGSSTLATQIVGGAPVDVFASADQANMAKVTDAGLATGAVVFARNTLVIVVPRANPGDVHTLADLADPTLKVVLCAPQVPCGTASQQLLANAGVAVTPASLEQNVTAVLTKVRTGEADAGLVYTTDARTTDAVTAIDPPGAGKVVNSYPIVALKDAPHPAAAAAFVDFITGPQGQQILASFGFRRP</sequence>
<gene>
    <name evidence="5" type="primary">modA</name>
    <name evidence="5" type="ORF">GCM10022240_18480</name>
</gene>
<evidence type="ECO:0000256" key="2">
    <source>
        <dbReference type="ARBA" id="ARBA00022723"/>
    </source>
</evidence>
<feature type="chain" id="PRO_5045352578" evidence="4">
    <location>
        <begin position="29"/>
        <end position="267"/>
    </location>
</feature>